<evidence type="ECO:0000313" key="3">
    <source>
        <dbReference type="Proteomes" id="UP000292136"/>
    </source>
</evidence>
<keyword evidence="3" id="KW-1185">Reference proteome</keyword>
<gene>
    <name evidence="2" type="ORF">EV678_0418</name>
</gene>
<comment type="caution">
    <text evidence="2">The sequence shown here is derived from an EMBL/GenBank/DDBJ whole genome shotgun (WGS) entry which is preliminary data.</text>
</comment>
<dbReference type="PANTHER" id="PTHR35813:SF1">
    <property type="entry name" value="INNER MEMBRANE PROTEIN YBAN"/>
    <property type="match status" value="1"/>
</dbReference>
<dbReference type="Proteomes" id="UP000292136">
    <property type="component" value="Unassembled WGS sequence"/>
</dbReference>
<feature type="transmembrane region" description="Helical" evidence="1">
    <location>
        <begin position="105"/>
        <end position="125"/>
    </location>
</feature>
<dbReference type="InterPro" id="IPR007401">
    <property type="entry name" value="DUF454"/>
</dbReference>
<protein>
    <recommendedName>
        <fullName evidence="4">DUF454 domain-containing protein</fullName>
    </recommendedName>
</protein>
<reference evidence="2 3" key="1">
    <citation type="submission" date="2019-02" db="EMBL/GenBank/DDBJ databases">
        <title>Genomic Encyclopedia of Type Strains, Phase IV (KMG-IV): sequencing the most valuable type-strain genomes for metagenomic binning, comparative biology and taxonomic classification.</title>
        <authorList>
            <person name="Goeker M."/>
        </authorList>
    </citation>
    <scope>NUCLEOTIDE SEQUENCE [LARGE SCALE GENOMIC DNA]</scope>
    <source>
        <strain evidence="2 3">DSM 21223</strain>
    </source>
</reference>
<evidence type="ECO:0008006" key="4">
    <source>
        <dbReference type="Google" id="ProtNLM"/>
    </source>
</evidence>
<dbReference type="RefSeq" id="WP_130458334.1">
    <property type="nucleotide sequence ID" value="NZ_SHKM01000001.1"/>
</dbReference>
<sequence>MGDPGQGMEPLAEEGAVTPAELQAAAEVVEHASPLVRGLLIAAGSLCVVLGVVGLFLPLLPTTPFMLLAAACYARASLRFYRWLTGHRLFGPPILEWRRHRAIPYRAKRAGVLLMALTFSTSILLVVKNPWAQAGLAAFGLFMCLWLWRLPSRDRPGG</sequence>
<dbReference type="EMBL" id="SHKM01000001">
    <property type="protein sequence ID" value="RZT89625.1"/>
    <property type="molecule type" value="Genomic_DNA"/>
</dbReference>
<dbReference type="PANTHER" id="PTHR35813">
    <property type="entry name" value="INNER MEMBRANE PROTEIN YBAN"/>
    <property type="match status" value="1"/>
</dbReference>
<proteinExistence type="predicted"/>
<evidence type="ECO:0000313" key="2">
    <source>
        <dbReference type="EMBL" id="RZT89625.1"/>
    </source>
</evidence>
<keyword evidence="1" id="KW-0812">Transmembrane</keyword>
<name>A0ABY0IQ71_9RHOO</name>
<keyword evidence="1" id="KW-0472">Membrane</keyword>
<evidence type="ECO:0000256" key="1">
    <source>
        <dbReference type="SAM" id="Phobius"/>
    </source>
</evidence>
<feature type="transmembrane region" description="Helical" evidence="1">
    <location>
        <begin position="131"/>
        <end position="148"/>
    </location>
</feature>
<keyword evidence="1" id="KW-1133">Transmembrane helix</keyword>
<feature type="transmembrane region" description="Helical" evidence="1">
    <location>
        <begin position="39"/>
        <end position="59"/>
    </location>
</feature>
<dbReference type="Pfam" id="PF04304">
    <property type="entry name" value="DUF454"/>
    <property type="match status" value="1"/>
</dbReference>
<accession>A0ABY0IQ71</accession>
<organism evidence="2 3">
    <name type="scientific">Azospira oryzae</name>
    <dbReference type="NCBI Taxonomy" id="146939"/>
    <lineage>
        <taxon>Bacteria</taxon>
        <taxon>Pseudomonadati</taxon>
        <taxon>Pseudomonadota</taxon>
        <taxon>Betaproteobacteria</taxon>
        <taxon>Rhodocyclales</taxon>
        <taxon>Rhodocyclaceae</taxon>
        <taxon>Azospira</taxon>
    </lineage>
</organism>